<reference evidence="1" key="1">
    <citation type="submission" date="2023-07" db="EMBL/GenBank/DDBJ databases">
        <title>Black Yeasts Isolated from many extreme environments.</title>
        <authorList>
            <person name="Coleine C."/>
            <person name="Stajich J.E."/>
            <person name="Selbmann L."/>
        </authorList>
    </citation>
    <scope>NUCLEOTIDE SEQUENCE</scope>
    <source>
        <strain evidence="1">CCFEE 5714</strain>
    </source>
</reference>
<name>A0ACC3MBN0_9PEZI</name>
<evidence type="ECO:0000313" key="1">
    <source>
        <dbReference type="EMBL" id="KAK3684407.1"/>
    </source>
</evidence>
<keyword evidence="2" id="KW-1185">Reference proteome</keyword>
<dbReference type="Proteomes" id="UP001281147">
    <property type="component" value="Unassembled WGS sequence"/>
</dbReference>
<proteinExistence type="predicted"/>
<sequence>MRIYQSATLDVPRDLNLTELLHQHAGNVDLPGSHLIAKDDVNNRSLTIGALRRRGGRLANGLQKHFQPPDQARWMIVVPNSVDYVEIIHSVLWLGGVACPVNHALVVAETAHAMTVARPFAIIVCTSERSKVLQAVDVAAKELQSQDVAWAQPHIISAIEHVDGLFHFPEDFLDYTPLPIPHHQDASTRVATIHLSSGTTGKPKGVKLSHHNYVANCFQLYHHDPAQWPPNLRQIAYTPYVHIAQTMPVAFFGPWIGMMYQAMATYDTQAYARLVESNQCTDHLLLPTVAMALMSSDVMQRYDFSRSRTFTAGQLSMTEQQISELVGKAPWQMMRLYGMTEASPYIAYSRLNQTLPHGAIGPLLPGLEVMLKLANGDDAPEGGPGELWVRGPNVTRGYVFNDAATKSAFPLKDWYNSGDLCTISKEGMLSVVGRTKELIKYKGFQISPVELEACLGPHPLVADGAVGAVYDAVQMTEVPIAYVVLADANATQAERKRALQDIHAAVDKQVSGYKRLRGGVWEVTELPRNATGKFVRRDLHKGKTGLGSLDDGNRLAKL</sequence>
<protein>
    <submittedName>
        <fullName evidence="1">Uncharacterized protein</fullName>
    </submittedName>
</protein>
<evidence type="ECO:0000313" key="2">
    <source>
        <dbReference type="Proteomes" id="UP001281147"/>
    </source>
</evidence>
<dbReference type="EMBL" id="JAUTXU010000347">
    <property type="protein sequence ID" value="KAK3684407.1"/>
    <property type="molecule type" value="Genomic_DNA"/>
</dbReference>
<comment type="caution">
    <text evidence="1">The sequence shown here is derived from an EMBL/GenBank/DDBJ whole genome shotgun (WGS) entry which is preliminary data.</text>
</comment>
<accession>A0ACC3MBN0</accession>
<organism evidence="1 2">
    <name type="scientific">Vermiconidia calcicola</name>
    <dbReference type="NCBI Taxonomy" id="1690605"/>
    <lineage>
        <taxon>Eukaryota</taxon>
        <taxon>Fungi</taxon>
        <taxon>Dikarya</taxon>
        <taxon>Ascomycota</taxon>
        <taxon>Pezizomycotina</taxon>
        <taxon>Dothideomycetes</taxon>
        <taxon>Dothideomycetidae</taxon>
        <taxon>Mycosphaerellales</taxon>
        <taxon>Extremaceae</taxon>
        <taxon>Vermiconidia</taxon>
    </lineage>
</organism>
<gene>
    <name evidence="1" type="ORF">LTR37_020313</name>
</gene>